<dbReference type="STRING" id="649638.Trad_0739"/>
<dbReference type="EMBL" id="CP002049">
    <property type="protein sequence ID" value="ADI13875.1"/>
    <property type="molecule type" value="Genomic_DNA"/>
</dbReference>
<protein>
    <submittedName>
        <fullName evidence="1">Uncharacterized protein</fullName>
    </submittedName>
</protein>
<gene>
    <name evidence="1" type="ordered locus">Trad_0739</name>
</gene>
<accession>D7CTL8</accession>
<proteinExistence type="predicted"/>
<keyword evidence="2" id="KW-1185">Reference proteome</keyword>
<dbReference type="HOGENOM" id="CLU_2756658_0_0_0"/>
<reference evidence="2" key="1">
    <citation type="submission" date="2010-05" db="EMBL/GenBank/DDBJ databases">
        <title>The complete genome of Truepera radiovictris DSM 17093.</title>
        <authorList>
            <consortium name="US DOE Joint Genome Institute (JGI-PGF)"/>
            <person name="Lucas S."/>
            <person name="Copeland A."/>
            <person name="Lapidus A."/>
            <person name="Glavina del Rio T."/>
            <person name="Dalin E."/>
            <person name="Tice H."/>
            <person name="Bruce D."/>
            <person name="Goodwin L."/>
            <person name="Pitluck S."/>
            <person name="Kyrpides N."/>
            <person name="Mavromatis K."/>
            <person name="Ovchinnikova G."/>
            <person name="Munk A.C."/>
            <person name="Detter J.C."/>
            <person name="Han C."/>
            <person name="Tapia R."/>
            <person name="Land M."/>
            <person name="Hauser L."/>
            <person name="Markowitz V."/>
            <person name="Cheng J.-F."/>
            <person name="Hugenholtz P."/>
            <person name="Woyke T."/>
            <person name="Wu D."/>
            <person name="Tindall B."/>
            <person name="Pomrenke H.G."/>
            <person name="Brambilla E."/>
            <person name="Klenk H.-P."/>
            <person name="Eisen J.A."/>
        </authorList>
    </citation>
    <scope>NUCLEOTIDE SEQUENCE [LARGE SCALE GENOMIC DNA]</scope>
    <source>
        <strain evidence="2">DSM 17093 / CIP 108686 / LMG 22925 / RQ-24</strain>
    </source>
</reference>
<reference evidence="1 2" key="2">
    <citation type="journal article" date="2011" name="Stand. Genomic Sci.">
        <title>Complete genome sequence of Truepera radiovictrix type strain (RQ-24).</title>
        <authorList>
            <person name="Ivanova N."/>
            <person name="Rohde C."/>
            <person name="Munk C."/>
            <person name="Nolan M."/>
            <person name="Lucas S."/>
            <person name="Del Rio T.G."/>
            <person name="Tice H."/>
            <person name="Deshpande S."/>
            <person name="Cheng J.F."/>
            <person name="Tapia R."/>
            <person name="Han C."/>
            <person name="Goodwin L."/>
            <person name="Pitluck S."/>
            <person name="Liolios K."/>
            <person name="Mavromatis K."/>
            <person name="Mikhailova N."/>
            <person name="Pati A."/>
            <person name="Chen A."/>
            <person name="Palaniappan K."/>
            <person name="Land M."/>
            <person name="Hauser L."/>
            <person name="Chang Y.J."/>
            <person name="Jeffries C.D."/>
            <person name="Brambilla E."/>
            <person name="Rohde M."/>
            <person name="Goker M."/>
            <person name="Tindall B.J."/>
            <person name="Woyke T."/>
            <person name="Bristow J."/>
            <person name="Eisen J.A."/>
            <person name="Markowitz V."/>
            <person name="Hugenholtz P."/>
            <person name="Kyrpides N.C."/>
            <person name="Klenk H.P."/>
            <person name="Lapidus A."/>
        </authorList>
    </citation>
    <scope>NUCLEOTIDE SEQUENCE [LARGE SCALE GENOMIC DNA]</scope>
    <source>
        <strain evidence="2">DSM 17093 / CIP 108686 / LMG 22925 / RQ-24</strain>
    </source>
</reference>
<evidence type="ECO:0000313" key="2">
    <source>
        <dbReference type="Proteomes" id="UP000000379"/>
    </source>
</evidence>
<dbReference type="AlphaFoldDB" id="D7CTL8"/>
<organism evidence="1 2">
    <name type="scientific">Truepera radiovictrix (strain DSM 17093 / CIP 108686 / LMG 22925 / RQ-24)</name>
    <dbReference type="NCBI Taxonomy" id="649638"/>
    <lineage>
        <taxon>Bacteria</taxon>
        <taxon>Thermotogati</taxon>
        <taxon>Deinococcota</taxon>
        <taxon>Deinococci</taxon>
        <taxon>Trueperales</taxon>
        <taxon>Trueperaceae</taxon>
        <taxon>Truepera</taxon>
    </lineage>
</organism>
<dbReference type="KEGG" id="tra:Trad_0739"/>
<dbReference type="RefSeq" id="WP_013177247.1">
    <property type="nucleotide sequence ID" value="NC_014221.1"/>
</dbReference>
<name>D7CTL8_TRURR</name>
<sequence>MEGDLIVAKLSVGELIEALAALDEEEQLELCDALVDDPRLRDLLETIDDYLYLEGDEEPPPNLHVERELN</sequence>
<evidence type="ECO:0000313" key="1">
    <source>
        <dbReference type="EMBL" id="ADI13875.1"/>
    </source>
</evidence>
<dbReference type="Proteomes" id="UP000000379">
    <property type="component" value="Chromosome"/>
</dbReference>